<keyword evidence="3" id="KW-1185">Reference proteome</keyword>
<reference evidence="2" key="3">
    <citation type="submission" date="2015-04" db="UniProtKB">
        <authorList>
            <consortium name="EnsemblPlants"/>
        </authorList>
    </citation>
    <scope>IDENTIFICATION</scope>
    <source>
        <strain evidence="2">cv. Jemalong A17</strain>
    </source>
</reference>
<sequence length="61" mass="7030">MSVVLNRLSDNMREVFSRLLIKAQEEKDLHGLSIVRGSPNISHLFFVDDSLIFRRDSLQDA</sequence>
<proteinExistence type="predicted"/>
<reference evidence="1 3" key="2">
    <citation type="journal article" date="2014" name="BMC Genomics">
        <title>An improved genome release (version Mt4.0) for the model legume Medicago truncatula.</title>
        <authorList>
            <person name="Tang H."/>
            <person name="Krishnakumar V."/>
            <person name="Bidwell S."/>
            <person name="Rosen B."/>
            <person name="Chan A."/>
            <person name="Zhou S."/>
            <person name="Gentzbittel L."/>
            <person name="Childs K.L."/>
            <person name="Yandell M."/>
            <person name="Gundlach H."/>
            <person name="Mayer K.F."/>
            <person name="Schwartz D.C."/>
            <person name="Town C.D."/>
        </authorList>
    </citation>
    <scope>GENOME REANNOTATION</scope>
    <source>
        <strain evidence="1">A17</strain>
        <strain evidence="2 3">cv. Jemalong A17</strain>
    </source>
</reference>
<protein>
    <recommendedName>
        <fullName evidence="4">Reverse transcriptase</fullName>
    </recommendedName>
</protein>
<dbReference type="Proteomes" id="UP000002051">
    <property type="component" value="Chromosome 3"/>
</dbReference>
<gene>
    <name evidence="1" type="ordered locus">MTR_3g063390</name>
</gene>
<accession>A0A072UYP8</accession>
<dbReference type="HOGENOM" id="CLU_2926058_0_0_1"/>
<evidence type="ECO:0008006" key="4">
    <source>
        <dbReference type="Google" id="ProtNLM"/>
    </source>
</evidence>
<reference evidence="1 3" key="1">
    <citation type="journal article" date="2011" name="Nature">
        <title>The Medicago genome provides insight into the evolution of rhizobial symbioses.</title>
        <authorList>
            <person name="Young N.D."/>
            <person name="Debelle F."/>
            <person name="Oldroyd G.E."/>
            <person name="Geurts R."/>
            <person name="Cannon S.B."/>
            <person name="Udvardi M.K."/>
            <person name="Benedito V.A."/>
            <person name="Mayer K.F."/>
            <person name="Gouzy J."/>
            <person name="Schoof H."/>
            <person name="Van de Peer Y."/>
            <person name="Proost S."/>
            <person name="Cook D.R."/>
            <person name="Meyers B.C."/>
            <person name="Spannagl M."/>
            <person name="Cheung F."/>
            <person name="De Mita S."/>
            <person name="Krishnakumar V."/>
            <person name="Gundlach H."/>
            <person name="Zhou S."/>
            <person name="Mudge J."/>
            <person name="Bharti A.K."/>
            <person name="Murray J.D."/>
            <person name="Naoumkina M.A."/>
            <person name="Rosen B."/>
            <person name="Silverstein K.A."/>
            <person name="Tang H."/>
            <person name="Rombauts S."/>
            <person name="Zhao P.X."/>
            <person name="Zhou P."/>
            <person name="Barbe V."/>
            <person name="Bardou P."/>
            <person name="Bechner M."/>
            <person name="Bellec A."/>
            <person name="Berger A."/>
            <person name="Berges H."/>
            <person name="Bidwell S."/>
            <person name="Bisseling T."/>
            <person name="Choisne N."/>
            <person name="Couloux A."/>
            <person name="Denny R."/>
            <person name="Deshpande S."/>
            <person name="Dai X."/>
            <person name="Doyle J.J."/>
            <person name="Dudez A.M."/>
            <person name="Farmer A.D."/>
            <person name="Fouteau S."/>
            <person name="Franken C."/>
            <person name="Gibelin C."/>
            <person name="Gish J."/>
            <person name="Goldstein S."/>
            <person name="Gonzalez A.J."/>
            <person name="Green P.J."/>
            <person name="Hallab A."/>
            <person name="Hartog M."/>
            <person name="Hua A."/>
            <person name="Humphray S.J."/>
            <person name="Jeong D.H."/>
            <person name="Jing Y."/>
            <person name="Jocker A."/>
            <person name="Kenton S.M."/>
            <person name="Kim D.J."/>
            <person name="Klee K."/>
            <person name="Lai H."/>
            <person name="Lang C."/>
            <person name="Lin S."/>
            <person name="Macmil S.L."/>
            <person name="Magdelenat G."/>
            <person name="Matthews L."/>
            <person name="McCorrison J."/>
            <person name="Monaghan E.L."/>
            <person name="Mun J.H."/>
            <person name="Najar F.Z."/>
            <person name="Nicholson C."/>
            <person name="Noirot C."/>
            <person name="O'Bleness M."/>
            <person name="Paule C.R."/>
            <person name="Poulain J."/>
            <person name="Prion F."/>
            <person name="Qin B."/>
            <person name="Qu C."/>
            <person name="Retzel E.F."/>
            <person name="Riddle C."/>
            <person name="Sallet E."/>
            <person name="Samain S."/>
            <person name="Samson N."/>
            <person name="Sanders I."/>
            <person name="Saurat O."/>
            <person name="Scarpelli C."/>
            <person name="Schiex T."/>
            <person name="Segurens B."/>
            <person name="Severin A.J."/>
            <person name="Sherrier D.J."/>
            <person name="Shi R."/>
            <person name="Sims S."/>
            <person name="Singer S.R."/>
            <person name="Sinharoy S."/>
            <person name="Sterck L."/>
            <person name="Viollet A."/>
            <person name="Wang B.B."/>
            <person name="Wang K."/>
            <person name="Wang M."/>
            <person name="Wang X."/>
            <person name="Warfsmann J."/>
            <person name="Weissenbach J."/>
            <person name="White D.D."/>
            <person name="White J.D."/>
            <person name="Wiley G.B."/>
            <person name="Wincker P."/>
            <person name="Xing Y."/>
            <person name="Yang L."/>
            <person name="Yao Z."/>
            <person name="Ying F."/>
            <person name="Zhai J."/>
            <person name="Zhou L."/>
            <person name="Zuber A."/>
            <person name="Denarie J."/>
            <person name="Dixon R.A."/>
            <person name="May G.D."/>
            <person name="Schwartz D.C."/>
            <person name="Rogers J."/>
            <person name="Quetier F."/>
            <person name="Town C.D."/>
            <person name="Roe B.A."/>
        </authorList>
    </citation>
    <scope>NUCLEOTIDE SEQUENCE [LARGE SCALE GENOMIC DNA]</scope>
    <source>
        <strain evidence="1">A17</strain>
        <strain evidence="2 3">cv. Jemalong A17</strain>
    </source>
</reference>
<evidence type="ECO:0000313" key="3">
    <source>
        <dbReference type="Proteomes" id="UP000002051"/>
    </source>
</evidence>
<dbReference type="AlphaFoldDB" id="A0A072UYP8"/>
<name>A0A072UYP8_MEDTR</name>
<dbReference type="EnsemblPlants" id="KEH34571">
    <property type="protein sequence ID" value="KEH34571"/>
    <property type="gene ID" value="MTR_3g063390"/>
</dbReference>
<evidence type="ECO:0000313" key="2">
    <source>
        <dbReference type="EnsemblPlants" id="KEH34571"/>
    </source>
</evidence>
<organism evidence="1 3">
    <name type="scientific">Medicago truncatula</name>
    <name type="common">Barrel medic</name>
    <name type="synonym">Medicago tribuloides</name>
    <dbReference type="NCBI Taxonomy" id="3880"/>
    <lineage>
        <taxon>Eukaryota</taxon>
        <taxon>Viridiplantae</taxon>
        <taxon>Streptophyta</taxon>
        <taxon>Embryophyta</taxon>
        <taxon>Tracheophyta</taxon>
        <taxon>Spermatophyta</taxon>
        <taxon>Magnoliopsida</taxon>
        <taxon>eudicotyledons</taxon>
        <taxon>Gunneridae</taxon>
        <taxon>Pentapetalae</taxon>
        <taxon>rosids</taxon>
        <taxon>fabids</taxon>
        <taxon>Fabales</taxon>
        <taxon>Fabaceae</taxon>
        <taxon>Papilionoideae</taxon>
        <taxon>50 kb inversion clade</taxon>
        <taxon>NPAAA clade</taxon>
        <taxon>Hologalegina</taxon>
        <taxon>IRL clade</taxon>
        <taxon>Trifolieae</taxon>
        <taxon>Medicago</taxon>
    </lineage>
</organism>
<dbReference type="EMBL" id="CM001219">
    <property type="protein sequence ID" value="KEH34571.1"/>
    <property type="molecule type" value="Genomic_DNA"/>
</dbReference>
<evidence type="ECO:0000313" key="1">
    <source>
        <dbReference type="EMBL" id="KEH34571.1"/>
    </source>
</evidence>